<sequence>MVAVRIRRAWASVALTALVVAGAACQPGAREGEDPGADGSASGQQPGTDDPSASPVGDGAATALPDDPSATAIPPGTTIDPAMAVDPPAPFRAPTANPDILIASDASLDPEVITRIAEIDGVAEVLPIGVGQVVVESRVYDLAIVDPGTYRRFVSAEAATNDEIWERVAGGELGVLPAVQRRLPINAEEFVRLGTDGEDPIIHVGAYAPQIPTIELVANAKWGEKLGIPETNALLVSTGTGTPQAVREEVQEAIGSDLAPQMLDIASRRGLDPDVFQTVVPVGTFADAVGTFTYTPTGGGRIEPAASWVREHIVTETVPILGQVTCNRYLMPQLKAALQEIVTTGLADEINPDEYAGCYYPRFIAGSTSLSNHSFGLALDMNVPGNLRGTVGEMDRGVVAIFKKWGFAWGGDWSYTDPMHFELSRIVNPG</sequence>
<proteinExistence type="predicted"/>
<keyword evidence="5" id="KW-1185">Reference proteome</keyword>
<evidence type="ECO:0000313" key="5">
    <source>
        <dbReference type="Proteomes" id="UP001500621"/>
    </source>
</evidence>
<accession>A0ABP8WE72</accession>
<reference evidence="5" key="1">
    <citation type="journal article" date="2019" name="Int. J. Syst. Evol. Microbiol.">
        <title>The Global Catalogue of Microorganisms (GCM) 10K type strain sequencing project: providing services to taxonomists for standard genome sequencing and annotation.</title>
        <authorList>
            <consortium name="The Broad Institute Genomics Platform"/>
            <consortium name="The Broad Institute Genome Sequencing Center for Infectious Disease"/>
            <person name="Wu L."/>
            <person name="Ma J."/>
        </authorList>
    </citation>
    <scope>NUCLEOTIDE SEQUENCE [LARGE SCALE GENOMIC DNA]</scope>
    <source>
        <strain evidence="5">JCM 18127</strain>
    </source>
</reference>
<dbReference type="Proteomes" id="UP001500621">
    <property type="component" value="Unassembled WGS sequence"/>
</dbReference>
<evidence type="ECO:0000259" key="3">
    <source>
        <dbReference type="Pfam" id="PF13539"/>
    </source>
</evidence>
<organism evidence="4 5">
    <name type="scientific">Nocardioides nanhaiensis</name>
    <dbReference type="NCBI Taxonomy" id="1476871"/>
    <lineage>
        <taxon>Bacteria</taxon>
        <taxon>Bacillati</taxon>
        <taxon>Actinomycetota</taxon>
        <taxon>Actinomycetes</taxon>
        <taxon>Propionibacteriales</taxon>
        <taxon>Nocardioidaceae</taxon>
        <taxon>Nocardioides</taxon>
    </lineage>
</organism>
<dbReference type="EMBL" id="BAABIM010000002">
    <property type="protein sequence ID" value="GAA4687648.1"/>
    <property type="molecule type" value="Genomic_DNA"/>
</dbReference>
<dbReference type="InterPro" id="IPR009045">
    <property type="entry name" value="Zn_M74/Hedgehog-like"/>
</dbReference>
<dbReference type="InterPro" id="IPR039561">
    <property type="entry name" value="Peptidase_M15C"/>
</dbReference>
<dbReference type="SUPFAM" id="SSF55166">
    <property type="entry name" value="Hedgehog/DD-peptidase"/>
    <property type="match status" value="1"/>
</dbReference>
<evidence type="ECO:0000256" key="1">
    <source>
        <dbReference type="SAM" id="MobiDB-lite"/>
    </source>
</evidence>
<feature type="signal peptide" evidence="2">
    <location>
        <begin position="1"/>
        <end position="23"/>
    </location>
</feature>
<protein>
    <recommendedName>
        <fullName evidence="3">Peptidase M15C domain-containing protein</fullName>
    </recommendedName>
</protein>
<evidence type="ECO:0000256" key="2">
    <source>
        <dbReference type="SAM" id="SignalP"/>
    </source>
</evidence>
<dbReference type="Pfam" id="PF13539">
    <property type="entry name" value="Peptidase_M15_4"/>
    <property type="match status" value="1"/>
</dbReference>
<dbReference type="Gene3D" id="3.30.1380.10">
    <property type="match status" value="1"/>
</dbReference>
<keyword evidence="2" id="KW-0732">Signal</keyword>
<feature type="domain" description="Peptidase M15C" evidence="3">
    <location>
        <begin position="366"/>
        <end position="423"/>
    </location>
</feature>
<gene>
    <name evidence="4" type="ORF">GCM10023226_26930</name>
</gene>
<dbReference type="PROSITE" id="PS51257">
    <property type="entry name" value="PROKAR_LIPOPROTEIN"/>
    <property type="match status" value="1"/>
</dbReference>
<comment type="caution">
    <text evidence="4">The sequence shown here is derived from an EMBL/GenBank/DDBJ whole genome shotgun (WGS) entry which is preliminary data.</text>
</comment>
<evidence type="ECO:0000313" key="4">
    <source>
        <dbReference type="EMBL" id="GAA4687648.1"/>
    </source>
</evidence>
<feature type="region of interest" description="Disordered" evidence="1">
    <location>
        <begin position="28"/>
        <end position="91"/>
    </location>
</feature>
<feature type="chain" id="PRO_5046100095" description="Peptidase M15C domain-containing protein" evidence="2">
    <location>
        <begin position="24"/>
        <end position="430"/>
    </location>
</feature>
<name>A0ABP8WE72_9ACTN</name>